<dbReference type="InterPro" id="IPR050194">
    <property type="entry name" value="Glycosyltransferase_grp1"/>
</dbReference>
<feature type="domain" description="Glycosyl transferase family 1" evidence="1">
    <location>
        <begin position="197"/>
        <end position="356"/>
    </location>
</feature>
<dbReference type="EC" id="2.4.-.-" evidence="3"/>
<dbReference type="InterPro" id="IPR028098">
    <property type="entry name" value="Glyco_trans_4-like_N"/>
</dbReference>
<reference evidence="3 4" key="1">
    <citation type="submission" date="2024-09" db="EMBL/GenBank/DDBJ databases">
        <title>Paenibacillus zeirhizospherea sp. nov., isolated from surface of the maize (Zea mays) roots in a horticulture field, Hungary.</title>
        <authorList>
            <person name="Marton D."/>
            <person name="Farkas M."/>
            <person name="Bedics A."/>
            <person name="Toth E."/>
            <person name="Tancsics A."/>
            <person name="Boka K."/>
            <person name="Maroti G."/>
            <person name="Kriszt B."/>
            <person name="Cserhati M."/>
        </authorList>
    </citation>
    <scope>NUCLEOTIDE SEQUENCE [LARGE SCALE GENOMIC DNA]</scope>
    <source>
        <strain evidence="3 4">KCTC 33519</strain>
    </source>
</reference>
<dbReference type="SUPFAM" id="SSF53756">
    <property type="entry name" value="UDP-Glycosyltransferase/glycogen phosphorylase"/>
    <property type="match status" value="1"/>
</dbReference>
<feature type="domain" description="Glycosyltransferase subfamily 4-like N-terminal" evidence="2">
    <location>
        <begin position="22"/>
        <end position="190"/>
    </location>
</feature>
<evidence type="ECO:0000313" key="4">
    <source>
        <dbReference type="Proteomes" id="UP001580346"/>
    </source>
</evidence>
<comment type="caution">
    <text evidence="3">The sequence shown here is derived from an EMBL/GenBank/DDBJ whole genome shotgun (WGS) entry which is preliminary data.</text>
</comment>
<dbReference type="CDD" id="cd03801">
    <property type="entry name" value="GT4_PimA-like"/>
    <property type="match status" value="1"/>
</dbReference>
<dbReference type="InterPro" id="IPR001296">
    <property type="entry name" value="Glyco_trans_1"/>
</dbReference>
<evidence type="ECO:0000259" key="1">
    <source>
        <dbReference type="Pfam" id="PF00534"/>
    </source>
</evidence>
<dbReference type="PANTHER" id="PTHR45947:SF3">
    <property type="entry name" value="SULFOQUINOVOSYL TRANSFERASE SQD2"/>
    <property type="match status" value="1"/>
</dbReference>
<sequence length="396" mass="44482">MSSSSGGFRIAATGLSWPSLQPGGLNTYFKSICEELSRRNELDALICNENKPEAPDRIKIHNIGSNNLSLWKRRDLMQRYAADLFNRQPVDVLYSHFAPYGVGPALEARKRGIPVVMTFHGPWTEEMKIEGQGLKHLLKTTMAKSIEMKAYGLADKFIVLSETFRDILHQQYKVPLQKIHIIPGAADVERFHPPADRSEVRARLQLPQEATIILTVRRLVNRMGLVQLLEAWRHVAQRYPDHILLIGGKGPLREELEAKIREYGLDGQVKLLGYVSDEELPLYHQASDMFIVPTQALEGFGLITVEAMASGLPVMATPVGGSKEILSKFRPELLFGGTDSEAIKNGLLRILADRNLLPGREECRAHVLEKYTWERVAEQVEDIFDQVVNRKAAAGC</sequence>
<keyword evidence="3" id="KW-0328">Glycosyltransferase</keyword>
<gene>
    <name evidence="3" type="ORF">ACE41H_09635</name>
</gene>
<proteinExistence type="predicted"/>
<dbReference type="PANTHER" id="PTHR45947">
    <property type="entry name" value="SULFOQUINOVOSYL TRANSFERASE SQD2"/>
    <property type="match status" value="1"/>
</dbReference>
<dbReference type="Pfam" id="PF00534">
    <property type="entry name" value="Glycos_transf_1"/>
    <property type="match status" value="1"/>
</dbReference>
<name>A0ABV5AS77_9BACL</name>
<accession>A0ABV5AS77</accession>
<dbReference type="Pfam" id="PF13439">
    <property type="entry name" value="Glyco_transf_4"/>
    <property type="match status" value="1"/>
</dbReference>
<keyword evidence="4" id="KW-1185">Reference proteome</keyword>
<dbReference type="Gene3D" id="3.40.50.2000">
    <property type="entry name" value="Glycogen Phosphorylase B"/>
    <property type="match status" value="2"/>
</dbReference>
<evidence type="ECO:0000259" key="2">
    <source>
        <dbReference type="Pfam" id="PF13439"/>
    </source>
</evidence>
<dbReference type="GO" id="GO:0016757">
    <property type="term" value="F:glycosyltransferase activity"/>
    <property type="evidence" value="ECO:0007669"/>
    <property type="project" value="UniProtKB-KW"/>
</dbReference>
<organism evidence="3 4">
    <name type="scientific">Paenibacillus enshidis</name>
    <dbReference type="NCBI Taxonomy" id="1458439"/>
    <lineage>
        <taxon>Bacteria</taxon>
        <taxon>Bacillati</taxon>
        <taxon>Bacillota</taxon>
        <taxon>Bacilli</taxon>
        <taxon>Bacillales</taxon>
        <taxon>Paenibacillaceae</taxon>
        <taxon>Paenibacillus</taxon>
    </lineage>
</organism>
<dbReference type="RefSeq" id="WP_375355006.1">
    <property type="nucleotide sequence ID" value="NZ_JBHHMI010000006.1"/>
</dbReference>
<dbReference type="EMBL" id="JBHHMI010000006">
    <property type="protein sequence ID" value="MFB5267046.1"/>
    <property type="molecule type" value="Genomic_DNA"/>
</dbReference>
<keyword evidence="3" id="KW-0808">Transferase</keyword>
<dbReference type="Proteomes" id="UP001580346">
    <property type="component" value="Unassembled WGS sequence"/>
</dbReference>
<evidence type="ECO:0000313" key="3">
    <source>
        <dbReference type="EMBL" id="MFB5267046.1"/>
    </source>
</evidence>
<protein>
    <submittedName>
        <fullName evidence="3">Glycosyltransferase family 4 protein</fullName>
        <ecNumber evidence="3">2.4.-.-</ecNumber>
    </submittedName>
</protein>